<organism evidence="1 2">
    <name type="scientific">Candidatus Portnoybacteria bacterium CG23_combo_of_CG06-09_8_20_14_all_37_13</name>
    <dbReference type="NCBI Taxonomy" id="1974819"/>
    <lineage>
        <taxon>Bacteria</taxon>
        <taxon>Candidatus Portnoyibacteriota</taxon>
    </lineage>
</organism>
<dbReference type="AlphaFoldDB" id="A0A2G9YDE1"/>
<feature type="non-terminal residue" evidence="1">
    <location>
        <position position="1"/>
    </location>
</feature>
<gene>
    <name evidence="1" type="ORF">COX44_01130</name>
</gene>
<evidence type="ECO:0008006" key="3">
    <source>
        <dbReference type="Google" id="ProtNLM"/>
    </source>
</evidence>
<accession>A0A2G9YDE1</accession>
<dbReference type="EMBL" id="PCRH01000025">
    <property type="protein sequence ID" value="PIP17202.1"/>
    <property type="molecule type" value="Genomic_DNA"/>
</dbReference>
<reference evidence="1 2" key="1">
    <citation type="submission" date="2017-09" db="EMBL/GenBank/DDBJ databases">
        <title>Depth-based differentiation of microbial function through sediment-hosted aquifers and enrichment of novel symbionts in the deep terrestrial subsurface.</title>
        <authorList>
            <person name="Probst A.J."/>
            <person name="Ladd B."/>
            <person name="Jarett J.K."/>
            <person name="Geller-Mcgrath D.E."/>
            <person name="Sieber C.M."/>
            <person name="Emerson J.B."/>
            <person name="Anantharaman K."/>
            <person name="Thomas B.C."/>
            <person name="Malmstrom R."/>
            <person name="Stieglmeier M."/>
            <person name="Klingl A."/>
            <person name="Woyke T."/>
            <person name="Ryan C.M."/>
            <person name="Banfield J.F."/>
        </authorList>
    </citation>
    <scope>NUCLEOTIDE SEQUENCE [LARGE SCALE GENOMIC DNA]</scope>
    <source>
        <strain evidence="1">CG23_combo_of_CG06-09_8_20_14_all_37_13</strain>
    </source>
</reference>
<proteinExistence type="predicted"/>
<dbReference type="Proteomes" id="UP000231480">
    <property type="component" value="Unassembled WGS sequence"/>
</dbReference>
<evidence type="ECO:0000313" key="1">
    <source>
        <dbReference type="EMBL" id="PIP17202.1"/>
    </source>
</evidence>
<name>A0A2G9YDE1_9BACT</name>
<sequence>LDFNEDDLKRLNNAKVRVRLIEVFVDRINDLTAVSEDIELMGEELRTVNIKPFPWSRDVFEAKKIVLNLTPVENKLEEQFTRLLDNDDDVLAFMKNHQQTLNFRITYIDTNGFVRSYIPDFIARTKDTYWVIETKGREDIDVKLKDKRAEEWCKQVSKLTGKEWDYRRIDQTRFEKGRFARLADLVW</sequence>
<evidence type="ECO:0000313" key="2">
    <source>
        <dbReference type="Proteomes" id="UP000231480"/>
    </source>
</evidence>
<comment type="caution">
    <text evidence="1">The sequence shown here is derived from an EMBL/GenBank/DDBJ whole genome shotgun (WGS) entry which is preliminary data.</text>
</comment>
<protein>
    <recommendedName>
        <fullName evidence="3">Type III restriction endonuclease subunit R</fullName>
    </recommendedName>
</protein>